<protein>
    <recommendedName>
        <fullName evidence="3">histidine kinase</fullName>
        <ecNumber evidence="3">2.7.13.3</ecNumber>
    </recommendedName>
</protein>
<dbReference type="InterPro" id="IPR005467">
    <property type="entry name" value="His_kinase_dom"/>
</dbReference>
<evidence type="ECO:0000256" key="4">
    <source>
        <dbReference type="ARBA" id="ARBA00022475"/>
    </source>
</evidence>
<dbReference type="Pfam" id="PF02518">
    <property type="entry name" value="HATPase_c"/>
    <property type="match status" value="1"/>
</dbReference>
<comment type="catalytic activity">
    <reaction evidence="1">
        <text>ATP + protein L-histidine = ADP + protein N-phospho-L-histidine.</text>
        <dbReference type="EC" id="2.7.13.3"/>
    </reaction>
</comment>
<dbReference type="EC" id="2.7.13.3" evidence="3"/>
<organism evidence="11 12">
    <name type="scientific">Parathalassolituus penaei</name>
    <dbReference type="NCBI Taxonomy" id="2997323"/>
    <lineage>
        <taxon>Bacteria</taxon>
        <taxon>Pseudomonadati</taxon>
        <taxon>Pseudomonadota</taxon>
        <taxon>Gammaproteobacteria</taxon>
        <taxon>Oceanospirillales</taxon>
        <taxon>Oceanospirillaceae</taxon>
        <taxon>Parathalassolituus</taxon>
    </lineage>
</organism>
<dbReference type="PANTHER" id="PTHR44936:SF10">
    <property type="entry name" value="SENSOR PROTEIN RSTB"/>
    <property type="match status" value="1"/>
</dbReference>
<dbReference type="SUPFAM" id="SSF47384">
    <property type="entry name" value="Homodimeric domain of signal transducing histidine kinase"/>
    <property type="match status" value="1"/>
</dbReference>
<keyword evidence="7" id="KW-0418">Kinase</keyword>
<dbReference type="AlphaFoldDB" id="A0A9X3EC78"/>
<dbReference type="RefSeq" id="WP_283172392.1">
    <property type="nucleotide sequence ID" value="NZ_JAPNOA010000016.1"/>
</dbReference>
<evidence type="ECO:0000313" key="12">
    <source>
        <dbReference type="Proteomes" id="UP001150830"/>
    </source>
</evidence>
<comment type="caution">
    <text evidence="11">The sequence shown here is derived from an EMBL/GenBank/DDBJ whole genome shotgun (WGS) entry which is preliminary data.</text>
</comment>
<comment type="subcellular location">
    <subcellularLocation>
        <location evidence="2">Cell membrane</location>
        <topology evidence="2">Multi-pass membrane protein</topology>
    </subcellularLocation>
</comment>
<dbReference type="GO" id="GO:0000155">
    <property type="term" value="F:phosphorelay sensor kinase activity"/>
    <property type="evidence" value="ECO:0007669"/>
    <property type="project" value="InterPro"/>
</dbReference>
<evidence type="ECO:0000259" key="10">
    <source>
        <dbReference type="PROSITE" id="PS50109"/>
    </source>
</evidence>
<dbReference type="GO" id="GO:0005524">
    <property type="term" value="F:ATP binding"/>
    <property type="evidence" value="ECO:0007669"/>
    <property type="project" value="UniProtKB-KW"/>
</dbReference>
<keyword evidence="5" id="KW-0808">Transferase</keyword>
<keyword evidence="6" id="KW-0547">Nucleotide-binding</keyword>
<gene>
    <name evidence="11" type="ORF">OUO13_03175</name>
</gene>
<dbReference type="Proteomes" id="UP001150830">
    <property type="component" value="Unassembled WGS sequence"/>
</dbReference>
<feature type="transmembrane region" description="Helical" evidence="9">
    <location>
        <begin position="114"/>
        <end position="131"/>
    </location>
</feature>
<evidence type="ECO:0000256" key="8">
    <source>
        <dbReference type="ARBA" id="ARBA00022840"/>
    </source>
</evidence>
<evidence type="ECO:0000256" key="7">
    <source>
        <dbReference type="ARBA" id="ARBA00022777"/>
    </source>
</evidence>
<sequence length="417" mass="46917">MIDLNPVLQRLALLQLSVASVWLLLLGYLQSQQVANLDPAWILLGLYLPILLYSNWQGYRRTIKEWQLFLHILIECQVLTGLLFFSGGVTNPMISYYLVLLVIAAYGLSWQYTLWLTLLAIGDYSLLGVWYQPLLMRNFNGGLGGVPLVDWHLSGMWLTFVLSALILTTLIPLLVRGRQRQQQEIQHLREQQLKNEQLIGIGTLAAGTAHEMGTPLMTMSMLLEDLEADVPAELQGDIQLLQQQVSRCQESLQKLARQGREARQLRVVNARQWLQNQLQRWQLSHPKAMWEISENDDEQARIASSPLLDQALLNLLDNAAEAGQQTIRLHSRCDNGFWCLDIHQPDPEAASTLADYIPYHSSKQHGMGIGHYLSNASVEQFGGAIQLRHASDGGSLCCLRLPLNHRPLTPEGASSHG</sequence>
<dbReference type="PANTHER" id="PTHR44936">
    <property type="entry name" value="SENSOR PROTEIN CREC"/>
    <property type="match status" value="1"/>
</dbReference>
<feature type="transmembrane region" description="Helical" evidence="9">
    <location>
        <begin position="151"/>
        <end position="175"/>
    </location>
</feature>
<keyword evidence="9" id="KW-0812">Transmembrane</keyword>
<dbReference type="InterPro" id="IPR050980">
    <property type="entry name" value="2C_sensor_his_kinase"/>
</dbReference>
<dbReference type="CDD" id="cd00082">
    <property type="entry name" value="HisKA"/>
    <property type="match status" value="1"/>
</dbReference>
<feature type="transmembrane region" description="Helical" evidence="9">
    <location>
        <begin position="41"/>
        <end position="56"/>
    </location>
</feature>
<accession>A0A9X3EC78</accession>
<proteinExistence type="predicted"/>
<evidence type="ECO:0000256" key="3">
    <source>
        <dbReference type="ARBA" id="ARBA00012438"/>
    </source>
</evidence>
<dbReference type="InterPro" id="IPR036890">
    <property type="entry name" value="HATPase_C_sf"/>
</dbReference>
<keyword evidence="9" id="KW-0472">Membrane</keyword>
<evidence type="ECO:0000313" key="11">
    <source>
        <dbReference type="EMBL" id="MCY0964174.1"/>
    </source>
</evidence>
<feature type="domain" description="Histidine kinase" evidence="10">
    <location>
        <begin position="207"/>
        <end position="405"/>
    </location>
</feature>
<reference evidence="11" key="1">
    <citation type="submission" date="2022-11" db="EMBL/GenBank/DDBJ databases">
        <title>Parathalassolutuus dongxingensis gen. nov., sp. nov., a novel member of family Oceanospirillaceae isolated from a coastal shrimp pond in Guangxi, China.</title>
        <authorList>
            <person name="Chen H."/>
        </authorList>
    </citation>
    <scope>NUCLEOTIDE SEQUENCE</scope>
    <source>
        <strain evidence="11">G-43</strain>
    </source>
</reference>
<dbReference type="SUPFAM" id="SSF55874">
    <property type="entry name" value="ATPase domain of HSP90 chaperone/DNA topoisomerase II/histidine kinase"/>
    <property type="match status" value="1"/>
</dbReference>
<name>A0A9X3EC78_9GAMM</name>
<dbReference type="Gene3D" id="1.10.287.130">
    <property type="match status" value="1"/>
</dbReference>
<evidence type="ECO:0000256" key="1">
    <source>
        <dbReference type="ARBA" id="ARBA00000085"/>
    </source>
</evidence>
<keyword evidence="12" id="KW-1185">Reference proteome</keyword>
<evidence type="ECO:0000256" key="6">
    <source>
        <dbReference type="ARBA" id="ARBA00022741"/>
    </source>
</evidence>
<dbReference type="InterPro" id="IPR036097">
    <property type="entry name" value="HisK_dim/P_sf"/>
</dbReference>
<evidence type="ECO:0000256" key="5">
    <source>
        <dbReference type="ARBA" id="ARBA00022679"/>
    </source>
</evidence>
<feature type="transmembrane region" description="Helical" evidence="9">
    <location>
        <begin position="93"/>
        <end position="109"/>
    </location>
</feature>
<keyword evidence="8" id="KW-0067">ATP-binding</keyword>
<dbReference type="Gene3D" id="3.30.565.10">
    <property type="entry name" value="Histidine kinase-like ATPase, C-terminal domain"/>
    <property type="match status" value="1"/>
</dbReference>
<dbReference type="InterPro" id="IPR003661">
    <property type="entry name" value="HisK_dim/P_dom"/>
</dbReference>
<dbReference type="EMBL" id="JAPNOA010000016">
    <property type="protein sequence ID" value="MCY0964174.1"/>
    <property type="molecule type" value="Genomic_DNA"/>
</dbReference>
<evidence type="ECO:0000256" key="9">
    <source>
        <dbReference type="SAM" id="Phobius"/>
    </source>
</evidence>
<dbReference type="PROSITE" id="PS50109">
    <property type="entry name" value="HIS_KIN"/>
    <property type="match status" value="1"/>
</dbReference>
<dbReference type="InterPro" id="IPR003594">
    <property type="entry name" value="HATPase_dom"/>
</dbReference>
<dbReference type="GO" id="GO:0005886">
    <property type="term" value="C:plasma membrane"/>
    <property type="evidence" value="ECO:0007669"/>
    <property type="project" value="UniProtKB-SubCell"/>
</dbReference>
<keyword evidence="4" id="KW-1003">Cell membrane</keyword>
<evidence type="ECO:0000256" key="2">
    <source>
        <dbReference type="ARBA" id="ARBA00004651"/>
    </source>
</evidence>
<keyword evidence="9" id="KW-1133">Transmembrane helix</keyword>
<feature type="transmembrane region" description="Helical" evidence="9">
    <location>
        <begin position="68"/>
        <end position="87"/>
    </location>
</feature>